<accession>A0AAE5W859</accession>
<reference evidence="1 6" key="3">
    <citation type="submission" date="2023-08" db="EMBL/GenBank/DDBJ databases">
        <title>Whole genome sequencing of Staphylococcus chromogenes NNSch 2386.</title>
        <authorList>
            <person name="Kropotov V.S."/>
            <person name="Boriskina E.V."/>
            <person name="Gordinskaya N.A."/>
            <person name="Shkurkina I.S."/>
            <person name="Kryazhev D.V."/>
            <person name="Alekseeva A.E."/>
            <person name="Makhova M.A."/>
        </authorList>
    </citation>
    <scope>NUCLEOTIDE SEQUENCE [LARGE SCALE GENOMIC DNA]</scope>
    <source>
        <strain evidence="1 6">NNSch 2386</strain>
    </source>
</reference>
<dbReference type="AlphaFoldDB" id="A0AAE5W859"/>
<evidence type="ECO:0000313" key="3">
    <source>
        <dbReference type="EMBL" id="PTG26456.1"/>
    </source>
</evidence>
<dbReference type="EMBL" id="JAVGJF010000036">
    <property type="protein sequence ID" value="MDQ7175693.1"/>
    <property type="molecule type" value="Genomic_DNA"/>
</dbReference>
<evidence type="ECO:0000313" key="5">
    <source>
        <dbReference type="Proteomes" id="UP000242704"/>
    </source>
</evidence>
<dbReference type="PANTHER" id="PTHR36849">
    <property type="entry name" value="CYTOPLASMIC PROTEIN-RELATED"/>
    <property type="match status" value="1"/>
</dbReference>
<organism evidence="2 5">
    <name type="scientific">Staphylococcus chromogenes</name>
    <name type="common">Staphylococcus hyicus subsp. chromogenes</name>
    <dbReference type="NCBI Taxonomy" id="46126"/>
    <lineage>
        <taxon>Bacteria</taxon>
        <taxon>Bacillati</taxon>
        <taxon>Bacillota</taxon>
        <taxon>Bacilli</taxon>
        <taxon>Bacillales</taxon>
        <taxon>Staphylococcaceae</taxon>
        <taxon>Staphylococcus</taxon>
    </lineage>
</organism>
<dbReference type="InterPro" id="IPR052552">
    <property type="entry name" value="YeaO-like"/>
</dbReference>
<sequence length="117" mass="13735">MKIHTERIYSEKQSQGQRILVDRVWPRGISKSDAHLDHWLKEIGPSQALRKWFNHDAEKFETFKSKYQQELKENQAQKEAFDQLKAIVNDSDDDVILLYGAKDTKHNQAIILKDLLS</sequence>
<dbReference type="PANTHER" id="PTHR36849:SF1">
    <property type="entry name" value="CYTOPLASMIC PROTEIN"/>
    <property type="match status" value="1"/>
</dbReference>
<name>A0AAE5W859_STACR</name>
<evidence type="ECO:0000313" key="6">
    <source>
        <dbReference type="Proteomes" id="UP001240157"/>
    </source>
</evidence>
<protein>
    <submittedName>
        <fullName evidence="2">DUF488 domain-containing protein</fullName>
    </submittedName>
    <submittedName>
        <fullName evidence="1">DUF488 family protein</fullName>
    </submittedName>
</protein>
<dbReference type="Proteomes" id="UP000242704">
    <property type="component" value="Unassembled WGS sequence"/>
</dbReference>
<reference evidence="2" key="2">
    <citation type="submission" date="2018-03" db="EMBL/GenBank/DDBJ databases">
        <authorList>
            <person name="Naushad S."/>
        </authorList>
    </citation>
    <scope>NUCLEOTIDE SEQUENCE</scope>
    <source>
        <strain evidence="3">SNUC 105</strain>
        <strain evidence="2">SNUC 505</strain>
    </source>
</reference>
<gene>
    <name evidence="3" type="ORF">BU638_08745</name>
    <name evidence="2" type="ORF">BU653_08655</name>
    <name evidence="1" type="ORF">RCF65_06785</name>
</gene>
<proteinExistence type="predicted"/>
<dbReference type="EMBL" id="PZCM01000011">
    <property type="protein sequence ID" value="PTG26456.1"/>
    <property type="molecule type" value="Genomic_DNA"/>
</dbReference>
<evidence type="ECO:0000313" key="2">
    <source>
        <dbReference type="EMBL" id="PTG12752.1"/>
    </source>
</evidence>
<comment type="caution">
    <text evidence="2">The sequence shown here is derived from an EMBL/GenBank/DDBJ whole genome shotgun (WGS) entry which is preliminary data.</text>
</comment>
<reference evidence="4 5" key="1">
    <citation type="journal article" date="2016" name="Front. Microbiol.">
        <title>Comprehensive Phylogenetic Analysis of Bovine Non-aureus Staphylococci Species Based on Whole-Genome Sequencing.</title>
        <authorList>
            <person name="Naushad S."/>
            <person name="Barkema H.W."/>
            <person name="Luby C."/>
            <person name="Condas L.A."/>
            <person name="Nobrega D.B."/>
            <person name="Carson D.A."/>
            <person name="De Buck J."/>
        </authorList>
    </citation>
    <scope>NUCLEOTIDE SEQUENCE [LARGE SCALE GENOMIC DNA]</scope>
    <source>
        <strain evidence="3 4">SNUC 105</strain>
        <strain evidence="2 5">SNUC 505</strain>
    </source>
</reference>
<dbReference type="Proteomes" id="UP000242144">
    <property type="component" value="Unassembled WGS sequence"/>
</dbReference>
<dbReference type="Pfam" id="PF22752">
    <property type="entry name" value="DUF488-N3i"/>
    <property type="match status" value="1"/>
</dbReference>
<dbReference type="EMBL" id="PZBZ01000046">
    <property type="protein sequence ID" value="PTG12752.1"/>
    <property type="molecule type" value="Genomic_DNA"/>
</dbReference>
<evidence type="ECO:0000313" key="1">
    <source>
        <dbReference type="EMBL" id="MDQ7175693.1"/>
    </source>
</evidence>
<evidence type="ECO:0000313" key="4">
    <source>
        <dbReference type="Proteomes" id="UP000242144"/>
    </source>
</evidence>
<dbReference type="RefSeq" id="WP_103159504.1">
    <property type="nucleotide sequence ID" value="NZ_BMDK01000002.1"/>
</dbReference>
<dbReference type="Proteomes" id="UP001240157">
    <property type="component" value="Unassembled WGS sequence"/>
</dbReference>